<dbReference type="SUPFAM" id="SSF57863">
    <property type="entry name" value="ArfGap/RecO-like zinc finger"/>
    <property type="match status" value="1"/>
</dbReference>
<evidence type="ECO:0000313" key="9">
    <source>
        <dbReference type="EMBL" id="TSE25723.1"/>
    </source>
</evidence>
<name>A0A554WQ96_9BURK</name>
<dbReference type="EMBL" id="VJND01000006">
    <property type="protein sequence ID" value="TSE25723.1"/>
    <property type="molecule type" value="Genomic_DNA"/>
</dbReference>
<dbReference type="Pfam" id="PF02565">
    <property type="entry name" value="RecO_C"/>
    <property type="match status" value="1"/>
</dbReference>
<evidence type="ECO:0000256" key="4">
    <source>
        <dbReference type="ARBA" id="ARBA00023172"/>
    </source>
</evidence>
<evidence type="ECO:0000256" key="2">
    <source>
        <dbReference type="ARBA" id="ARBA00021310"/>
    </source>
</evidence>
<gene>
    <name evidence="7 9" type="primary">recO</name>
    <name evidence="9" type="ORF">Tsedi_01311</name>
</gene>
<dbReference type="InterPro" id="IPR012340">
    <property type="entry name" value="NA-bd_OB-fold"/>
</dbReference>
<dbReference type="GO" id="GO:0006302">
    <property type="term" value="P:double-strand break repair"/>
    <property type="evidence" value="ECO:0007669"/>
    <property type="project" value="TreeGrafter"/>
</dbReference>
<dbReference type="Gene3D" id="2.40.50.140">
    <property type="entry name" value="Nucleic acid-binding proteins"/>
    <property type="match status" value="1"/>
</dbReference>
<dbReference type="Gene3D" id="1.20.1440.120">
    <property type="entry name" value="Recombination protein O, C-terminal domain"/>
    <property type="match status" value="1"/>
</dbReference>
<dbReference type="PANTHER" id="PTHR33991:SF1">
    <property type="entry name" value="DNA REPAIR PROTEIN RECO"/>
    <property type="match status" value="1"/>
</dbReference>
<evidence type="ECO:0000256" key="5">
    <source>
        <dbReference type="ARBA" id="ARBA00023204"/>
    </source>
</evidence>
<dbReference type="GO" id="GO:0043590">
    <property type="term" value="C:bacterial nucleoid"/>
    <property type="evidence" value="ECO:0007669"/>
    <property type="project" value="TreeGrafter"/>
</dbReference>
<dbReference type="HAMAP" id="MF_00201">
    <property type="entry name" value="RecO"/>
    <property type="match status" value="1"/>
</dbReference>
<dbReference type="AlphaFoldDB" id="A0A554WQ96"/>
<keyword evidence="4 7" id="KW-0233">DNA recombination</keyword>
<reference evidence="9 10" key="1">
    <citation type="submission" date="2019-07" db="EMBL/GenBank/DDBJ databases">
        <title>Tepidimonas sediminis YIM 72259 draft genome.</title>
        <authorList>
            <person name="Da Costa M.S."/>
            <person name="Froufe H.J.C."/>
            <person name="Egas C."/>
            <person name="Albuquerque L."/>
        </authorList>
    </citation>
    <scope>NUCLEOTIDE SEQUENCE [LARGE SCALE GENOMIC DNA]</scope>
    <source>
        <strain evidence="9 10">YIM 72259</strain>
    </source>
</reference>
<keyword evidence="10" id="KW-1185">Reference proteome</keyword>
<dbReference type="GO" id="GO:0006310">
    <property type="term" value="P:DNA recombination"/>
    <property type="evidence" value="ECO:0007669"/>
    <property type="project" value="UniProtKB-UniRule"/>
</dbReference>
<dbReference type="PANTHER" id="PTHR33991">
    <property type="entry name" value="DNA REPAIR PROTEIN RECO"/>
    <property type="match status" value="1"/>
</dbReference>
<dbReference type="InterPro" id="IPR037278">
    <property type="entry name" value="ARFGAP/RecO"/>
</dbReference>
<dbReference type="OrthoDB" id="9804792at2"/>
<evidence type="ECO:0000256" key="7">
    <source>
        <dbReference type="HAMAP-Rule" id="MF_00201"/>
    </source>
</evidence>
<keyword evidence="3 7" id="KW-0227">DNA damage</keyword>
<evidence type="ECO:0000259" key="8">
    <source>
        <dbReference type="Pfam" id="PF11967"/>
    </source>
</evidence>
<evidence type="ECO:0000256" key="1">
    <source>
        <dbReference type="ARBA" id="ARBA00007452"/>
    </source>
</evidence>
<dbReference type="SUPFAM" id="SSF50249">
    <property type="entry name" value="Nucleic acid-binding proteins"/>
    <property type="match status" value="1"/>
</dbReference>
<comment type="similarity">
    <text evidence="1 7">Belongs to the RecO family.</text>
</comment>
<protein>
    <recommendedName>
        <fullName evidence="2 7">DNA repair protein RecO</fullName>
    </recommendedName>
    <alternativeName>
        <fullName evidence="6 7">Recombination protein O</fullName>
    </alternativeName>
</protein>
<evidence type="ECO:0000313" key="10">
    <source>
        <dbReference type="Proteomes" id="UP000320225"/>
    </source>
</evidence>
<dbReference type="InterPro" id="IPR042242">
    <property type="entry name" value="RecO_C"/>
</dbReference>
<accession>A0A554WQ96</accession>
<dbReference type="Proteomes" id="UP000320225">
    <property type="component" value="Unassembled WGS sequence"/>
</dbReference>
<sequence>MARRGSRVHDEPAFVVHQHDWSESSLILDVFTRHHGRVVLVAKGAKRPTSQFRAVLLALQPLRLDWGGAPQQEVRTLKAARWAGGHVLPAGEALLAGFHLNELLLRLLPRDDPQPALFDAYAEAVRALAQGLPPAPRLRAFELLLLRAQGWLPDLGREAGTLRPLTPARRYRLVAEHGLLAHEGAGLSGAQWGALAQALAAADPWAALLTEAAEVLASAALRAELLPLLHYHSGVRRLYARELLREARRLLPASAPPLDASP</sequence>
<comment type="function">
    <text evidence="7">Involved in DNA repair and RecF pathway recombination.</text>
</comment>
<comment type="caution">
    <text evidence="9">The sequence shown here is derived from an EMBL/GenBank/DDBJ whole genome shotgun (WGS) entry which is preliminary data.</text>
</comment>
<evidence type="ECO:0000256" key="6">
    <source>
        <dbReference type="ARBA" id="ARBA00033409"/>
    </source>
</evidence>
<dbReference type="Pfam" id="PF11967">
    <property type="entry name" value="RecO_N"/>
    <property type="match status" value="1"/>
</dbReference>
<dbReference type="InterPro" id="IPR003717">
    <property type="entry name" value="RecO"/>
</dbReference>
<feature type="domain" description="DNA replication/recombination mediator RecO N-terminal" evidence="8">
    <location>
        <begin position="11"/>
        <end position="83"/>
    </location>
</feature>
<proteinExistence type="inferred from homology"/>
<keyword evidence="5 7" id="KW-0234">DNA repair</keyword>
<evidence type="ECO:0000256" key="3">
    <source>
        <dbReference type="ARBA" id="ARBA00022763"/>
    </source>
</evidence>
<dbReference type="InterPro" id="IPR022572">
    <property type="entry name" value="DNA_rep/recomb_RecO_N"/>
</dbReference>
<dbReference type="RefSeq" id="WP_143894867.1">
    <property type="nucleotide sequence ID" value="NZ_VJND01000006.1"/>
</dbReference>
<organism evidence="9 10">
    <name type="scientific">Tepidimonas sediminis</name>
    <dbReference type="NCBI Taxonomy" id="2588941"/>
    <lineage>
        <taxon>Bacteria</taxon>
        <taxon>Pseudomonadati</taxon>
        <taxon>Pseudomonadota</taxon>
        <taxon>Betaproteobacteria</taxon>
        <taxon>Burkholderiales</taxon>
        <taxon>Tepidimonas</taxon>
    </lineage>
</organism>
<dbReference type="NCBIfam" id="TIGR00613">
    <property type="entry name" value="reco"/>
    <property type="match status" value="1"/>
</dbReference>